<feature type="compositionally biased region" description="Basic and acidic residues" evidence="3">
    <location>
        <begin position="114"/>
        <end position="124"/>
    </location>
</feature>
<evidence type="ECO:0000313" key="4">
    <source>
        <dbReference type="EMBL" id="ERN09391.1"/>
    </source>
</evidence>
<evidence type="ECO:0000256" key="3">
    <source>
        <dbReference type="SAM" id="MobiDB-lite"/>
    </source>
</evidence>
<dbReference type="KEGG" id="atr:18437537"/>
<dbReference type="AlphaFoldDB" id="W1PNT6"/>
<dbReference type="PANTHER" id="PTHR45418:SF1">
    <property type="entry name" value="CANCER_TESTIS ANTIGEN 55"/>
    <property type="match status" value="1"/>
</dbReference>
<dbReference type="eggNOG" id="KOG1804">
    <property type="taxonomic scope" value="Eukaryota"/>
</dbReference>
<sequence>MEWLGKVFRSLFGTGEDNDPRKHYGSSTNHPHQNPTSISARETSDYLYKYSGSSTNLRQQNPTSYSSQVKPSIHTDNPSQHPHVNVKDQSFAYSPSLEKLSFDEGNKKQNNYGKESRIKSDSHKKEKLPVYGIPEEIRALIEKGKVPDVLIKPLSASTYSNYFASLLYAEDVYVETWSDFVLEGITVQIYQELTNRDKTRYKNNDQKTSTKKNPLVYFEFPHDRVDRPFLLSRDYVFLKPSGKMVDPFKGTVCRVEKSKKVVVEFGDDFHSPRRKSFDQNYDVSFSFNRVCLKRCHQAVAAASEPSSHGLLFPSYTPIRIPDARNSASSSNLHLDTKQQAAVSGILRCKGFPPYLVEGPTRVDNSPFGASSLAIQKTKAVVGVAASYIYKSFPNSKILIAAPTNKACDDLLRILLRDIPDTELFRSNAAFRELEDVPVEVFGASSYDGEVFDCPTLQKLKSYRVITSTFISCFRLYSAGITKGHFTHIFLMDASAATEPETMVALVNLACKNTTVVVTGCSSEKPSRIRSPISQQHGLRRSYFERLLGQLPYSEDNPLFVTHLS</sequence>
<organism evidence="4 5">
    <name type="scientific">Amborella trichopoda</name>
    <dbReference type="NCBI Taxonomy" id="13333"/>
    <lineage>
        <taxon>Eukaryota</taxon>
        <taxon>Viridiplantae</taxon>
        <taxon>Streptophyta</taxon>
        <taxon>Embryophyta</taxon>
        <taxon>Tracheophyta</taxon>
        <taxon>Spermatophyta</taxon>
        <taxon>Magnoliopsida</taxon>
        <taxon>Amborellales</taxon>
        <taxon>Amborellaceae</taxon>
        <taxon>Amborella</taxon>
    </lineage>
</organism>
<dbReference type="EMBL" id="KI392980">
    <property type="protein sequence ID" value="ERN09391.1"/>
    <property type="molecule type" value="Genomic_DNA"/>
</dbReference>
<dbReference type="HOGENOM" id="CLU_015546_0_0_1"/>
<name>W1PNT6_AMBTC</name>
<keyword evidence="5" id="KW-1185">Reference proteome</keyword>
<dbReference type="OMA" id="CELGPYK"/>
<dbReference type="GO" id="GO:0003723">
    <property type="term" value="F:RNA binding"/>
    <property type="evidence" value="ECO:0000318"/>
    <property type="project" value="GO_Central"/>
</dbReference>
<feature type="region of interest" description="Disordered" evidence="3">
    <location>
        <begin position="12"/>
        <end position="85"/>
    </location>
</feature>
<feature type="compositionally biased region" description="Polar residues" evidence="3">
    <location>
        <begin position="25"/>
        <end position="41"/>
    </location>
</feature>
<dbReference type="OrthoDB" id="6513042at2759"/>
<feature type="region of interest" description="Disordered" evidence="3">
    <location>
        <begin position="102"/>
        <end position="124"/>
    </location>
</feature>
<comment type="subcellular location">
    <subcellularLocation>
        <location evidence="1">Cytoplasm</location>
    </subcellularLocation>
</comment>
<dbReference type="PANTHER" id="PTHR45418">
    <property type="entry name" value="CANCER/TESTIS ANTIGEN 55"/>
    <property type="match status" value="1"/>
</dbReference>
<dbReference type="STRING" id="13333.W1PNT6"/>
<evidence type="ECO:0000313" key="5">
    <source>
        <dbReference type="Proteomes" id="UP000017836"/>
    </source>
</evidence>
<protein>
    <recommendedName>
        <fullName evidence="6">RNA helicase SDE3</fullName>
    </recommendedName>
</protein>
<gene>
    <name evidence="4" type="ORF">AMTR_s00029p00037780</name>
</gene>
<dbReference type="GO" id="GO:0031048">
    <property type="term" value="P:regulatory ncRNA-mediated heterochromatin formation"/>
    <property type="evidence" value="ECO:0000318"/>
    <property type="project" value="GO_Central"/>
</dbReference>
<dbReference type="Proteomes" id="UP000017836">
    <property type="component" value="Unassembled WGS sequence"/>
</dbReference>
<accession>W1PNT6</accession>
<reference evidence="5" key="1">
    <citation type="journal article" date="2013" name="Science">
        <title>The Amborella genome and the evolution of flowering plants.</title>
        <authorList>
            <consortium name="Amborella Genome Project"/>
        </authorList>
    </citation>
    <scope>NUCLEOTIDE SEQUENCE [LARGE SCALE GENOMIC DNA]</scope>
</reference>
<proteinExistence type="predicted"/>
<evidence type="ECO:0008006" key="6">
    <source>
        <dbReference type="Google" id="ProtNLM"/>
    </source>
</evidence>
<dbReference type="Gramene" id="ERN09391">
    <property type="protein sequence ID" value="ERN09391"/>
    <property type="gene ID" value="AMTR_s00029p00037780"/>
</dbReference>
<dbReference type="Gene3D" id="3.40.50.300">
    <property type="entry name" value="P-loop containing nucleotide triphosphate hydrolases"/>
    <property type="match status" value="1"/>
</dbReference>
<dbReference type="GO" id="GO:0031380">
    <property type="term" value="C:nuclear RNA-directed RNA polymerase complex"/>
    <property type="evidence" value="ECO:0000318"/>
    <property type="project" value="GO_Central"/>
</dbReference>
<evidence type="ECO:0000256" key="1">
    <source>
        <dbReference type="ARBA" id="ARBA00004496"/>
    </source>
</evidence>
<dbReference type="InterPro" id="IPR027417">
    <property type="entry name" value="P-loop_NTPase"/>
</dbReference>
<keyword evidence="2" id="KW-0963">Cytoplasm</keyword>
<feature type="compositionally biased region" description="Polar residues" evidence="3">
    <location>
        <begin position="51"/>
        <end position="85"/>
    </location>
</feature>
<dbReference type="GO" id="GO:0005737">
    <property type="term" value="C:cytoplasm"/>
    <property type="evidence" value="ECO:0007669"/>
    <property type="project" value="UniProtKB-SubCell"/>
</dbReference>
<evidence type="ECO:0000256" key="2">
    <source>
        <dbReference type="ARBA" id="ARBA00022490"/>
    </source>
</evidence>